<keyword evidence="4" id="KW-1185">Reference proteome</keyword>
<feature type="compositionally biased region" description="Gly residues" evidence="1">
    <location>
        <begin position="13"/>
        <end position="26"/>
    </location>
</feature>
<feature type="compositionally biased region" description="Basic residues" evidence="1">
    <location>
        <begin position="34"/>
        <end position="44"/>
    </location>
</feature>
<evidence type="ECO:0000313" key="3">
    <source>
        <dbReference type="EMBL" id="KAG6505595.1"/>
    </source>
</evidence>
<organism evidence="3 4">
    <name type="scientific">Zingiber officinale</name>
    <name type="common">Ginger</name>
    <name type="synonym">Amomum zingiber</name>
    <dbReference type="NCBI Taxonomy" id="94328"/>
    <lineage>
        <taxon>Eukaryota</taxon>
        <taxon>Viridiplantae</taxon>
        <taxon>Streptophyta</taxon>
        <taxon>Embryophyta</taxon>
        <taxon>Tracheophyta</taxon>
        <taxon>Spermatophyta</taxon>
        <taxon>Magnoliopsida</taxon>
        <taxon>Liliopsida</taxon>
        <taxon>Zingiberales</taxon>
        <taxon>Zingiberaceae</taxon>
        <taxon>Zingiber</taxon>
    </lineage>
</organism>
<proteinExistence type="predicted"/>
<comment type="caution">
    <text evidence="3">The sequence shown here is derived from an EMBL/GenBank/DDBJ whole genome shotgun (WGS) entry which is preliminary data.</text>
</comment>
<dbReference type="Proteomes" id="UP000734854">
    <property type="component" value="Unassembled WGS sequence"/>
</dbReference>
<keyword evidence="2" id="KW-0472">Membrane</keyword>
<evidence type="ECO:0000313" key="4">
    <source>
        <dbReference type="Proteomes" id="UP000734854"/>
    </source>
</evidence>
<keyword evidence="2" id="KW-0812">Transmembrane</keyword>
<dbReference type="GO" id="GO:0010090">
    <property type="term" value="P:trichome morphogenesis"/>
    <property type="evidence" value="ECO:0007669"/>
    <property type="project" value="InterPro"/>
</dbReference>
<dbReference type="InterPro" id="IPR044708">
    <property type="entry name" value="CPR5"/>
</dbReference>
<reference evidence="3 4" key="1">
    <citation type="submission" date="2020-08" db="EMBL/GenBank/DDBJ databases">
        <title>Plant Genome Project.</title>
        <authorList>
            <person name="Zhang R.-G."/>
        </authorList>
    </citation>
    <scope>NUCLEOTIDE SEQUENCE [LARGE SCALE GENOMIC DNA]</scope>
    <source>
        <tissue evidence="3">Rhizome</tissue>
    </source>
</reference>
<feature type="transmembrane region" description="Helical" evidence="2">
    <location>
        <begin position="504"/>
        <end position="525"/>
    </location>
</feature>
<dbReference type="AlphaFoldDB" id="A0A8J5GGS2"/>
<dbReference type="GO" id="GO:0010150">
    <property type="term" value="P:leaf senescence"/>
    <property type="evidence" value="ECO:0007669"/>
    <property type="project" value="InterPro"/>
</dbReference>
<evidence type="ECO:0000256" key="1">
    <source>
        <dbReference type="SAM" id="MobiDB-lite"/>
    </source>
</evidence>
<name>A0A8J5GGS2_ZINOF</name>
<dbReference type="EMBL" id="JACMSC010000010">
    <property type="protein sequence ID" value="KAG6505595.1"/>
    <property type="molecule type" value="Genomic_DNA"/>
</dbReference>
<feature type="transmembrane region" description="Helical" evidence="2">
    <location>
        <begin position="375"/>
        <end position="394"/>
    </location>
</feature>
<feature type="transmembrane region" description="Helical" evidence="2">
    <location>
        <begin position="545"/>
        <end position="567"/>
    </location>
</feature>
<dbReference type="PANTHER" id="PTHR35322">
    <property type="entry name" value="PROTEIN CPR-5"/>
    <property type="match status" value="1"/>
</dbReference>
<accession>A0A8J5GGS2</accession>
<dbReference type="GO" id="GO:0006952">
    <property type="term" value="P:defense response"/>
    <property type="evidence" value="ECO:0007669"/>
    <property type="project" value="InterPro"/>
</dbReference>
<feature type="transmembrane region" description="Helical" evidence="2">
    <location>
        <begin position="463"/>
        <end position="483"/>
    </location>
</feature>
<sequence length="593" mass="65349">MNLSRSHGRATRDGGGGNIASDGCGGLASDSSGRRRSLLLRRGRGVATSKASRGERDDASSSSSSHSSSPTSRSTTKRWKMRWVRLRSGSSRSLLVFAPDHCNESVQDLALPLGMSFAAVIAQVSFGKSISKDNIEIDHLSKMCSSAVKESITNIYGQKFDCFIRNFDKSFCSSLKTLGLINNMSVNRKENATSTGSCSFNREITPELTNTELIRTTEGPVETAVPSSSCSYRSVEITPDLVGTVFIRTLEGPEEHAPFKSADNQLILHRDTNQQLANIHSGTRGIGFSQSSLSTIERSVIEQTRSNDLKALEIELIMKKLQLKQSQLVISSDANLLEKIKISLGISKASFKEEKLRNQMQETRHAQLLQRCMDLLVAGLIVMCIFLTYGVFIFSYQRLSEITSVCASVTEKSKSWWIPKGVHSFSSGMEMLRCQLMVLSRLSFGILMIVAIAYVAFQRSVKSAAAMPVTFIVLLLGVLCGFSGKLCIDTLGGNGYRWLFDWEVMCALHFFANAFPSALYHLLYGPVTLSQGAKSATIPFWMRRYAFYSLLLPILPLSSGLLPFASVSEWKAHLAEKLASWGPNLTTLSMFYL</sequence>
<feature type="compositionally biased region" description="Low complexity" evidence="1">
    <location>
        <begin position="60"/>
        <end position="74"/>
    </location>
</feature>
<feature type="region of interest" description="Disordered" evidence="1">
    <location>
        <begin position="1"/>
        <end position="78"/>
    </location>
</feature>
<feature type="transmembrane region" description="Helical" evidence="2">
    <location>
        <begin position="438"/>
        <end position="457"/>
    </location>
</feature>
<evidence type="ECO:0000256" key="2">
    <source>
        <dbReference type="SAM" id="Phobius"/>
    </source>
</evidence>
<protein>
    <recommendedName>
        <fullName evidence="5">Protein CPR-5</fullName>
    </recommendedName>
</protein>
<keyword evidence="2" id="KW-1133">Transmembrane helix</keyword>
<dbReference type="PANTHER" id="PTHR35322:SF2">
    <property type="entry name" value="PROTEIN CPR-5"/>
    <property type="match status" value="1"/>
</dbReference>
<evidence type="ECO:0008006" key="5">
    <source>
        <dbReference type="Google" id="ProtNLM"/>
    </source>
</evidence>
<gene>
    <name evidence="3" type="ORF">ZIOFF_037960</name>
</gene>
<dbReference type="OrthoDB" id="2017423at2759"/>